<keyword evidence="3" id="KW-1185">Reference proteome</keyword>
<dbReference type="InterPro" id="IPR011009">
    <property type="entry name" value="Kinase-like_dom_sf"/>
</dbReference>
<name>A0A9N7VKY0_PLEPL</name>
<sequence length="197" mass="22245">MILLNQMMPQLLHQDSLSSHCPSVASPLILDHHHKLVFSIFFWPLLMLEQQMTLPELRDLECFVDLLTDMLQMNPSQRINPRQILESQFITMSHFECQFKNSSYVKRCLRNLPGSELGGGHRDQVTQTTSPAEEGSPAGMREEKPSFLQTSTVNNRPDDSQTSEQLAATGKDTSGQMGPVNPQRKKKRDDPISDGNP</sequence>
<reference evidence="2" key="1">
    <citation type="submission" date="2020-03" db="EMBL/GenBank/DDBJ databases">
        <authorList>
            <person name="Weist P."/>
        </authorList>
    </citation>
    <scope>NUCLEOTIDE SEQUENCE</scope>
</reference>
<proteinExistence type="predicted"/>
<dbReference type="Proteomes" id="UP001153269">
    <property type="component" value="Unassembled WGS sequence"/>
</dbReference>
<dbReference type="SUPFAM" id="SSF56112">
    <property type="entry name" value="Protein kinase-like (PK-like)"/>
    <property type="match status" value="1"/>
</dbReference>
<evidence type="ECO:0000313" key="3">
    <source>
        <dbReference type="Proteomes" id="UP001153269"/>
    </source>
</evidence>
<organism evidence="2 3">
    <name type="scientific">Pleuronectes platessa</name>
    <name type="common">European plaice</name>
    <dbReference type="NCBI Taxonomy" id="8262"/>
    <lineage>
        <taxon>Eukaryota</taxon>
        <taxon>Metazoa</taxon>
        <taxon>Chordata</taxon>
        <taxon>Craniata</taxon>
        <taxon>Vertebrata</taxon>
        <taxon>Euteleostomi</taxon>
        <taxon>Actinopterygii</taxon>
        <taxon>Neopterygii</taxon>
        <taxon>Teleostei</taxon>
        <taxon>Neoteleostei</taxon>
        <taxon>Acanthomorphata</taxon>
        <taxon>Carangaria</taxon>
        <taxon>Pleuronectiformes</taxon>
        <taxon>Pleuronectoidei</taxon>
        <taxon>Pleuronectidae</taxon>
        <taxon>Pleuronectes</taxon>
    </lineage>
</organism>
<feature type="compositionally biased region" description="Polar residues" evidence="1">
    <location>
        <begin position="147"/>
        <end position="176"/>
    </location>
</feature>
<comment type="caution">
    <text evidence="2">The sequence shown here is derived from an EMBL/GenBank/DDBJ whole genome shotgun (WGS) entry which is preliminary data.</text>
</comment>
<accession>A0A9N7VKY0</accession>
<dbReference type="Gene3D" id="1.10.510.10">
    <property type="entry name" value="Transferase(Phosphotransferase) domain 1"/>
    <property type="match status" value="1"/>
</dbReference>
<feature type="region of interest" description="Disordered" evidence="1">
    <location>
        <begin position="113"/>
        <end position="197"/>
    </location>
</feature>
<gene>
    <name evidence="2" type="ORF">PLEPLA_LOCUS40633</name>
</gene>
<protein>
    <submittedName>
        <fullName evidence="2">Uncharacterized protein</fullName>
    </submittedName>
</protein>
<dbReference type="AlphaFoldDB" id="A0A9N7VKY0"/>
<evidence type="ECO:0000313" key="2">
    <source>
        <dbReference type="EMBL" id="CAB1452883.1"/>
    </source>
</evidence>
<dbReference type="EMBL" id="CADEAL010004147">
    <property type="protein sequence ID" value="CAB1452883.1"/>
    <property type="molecule type" value="Genomic_DNA"/>
</dbReference>
<evidence type="ECO:0000256" key="1">
    <source>
        <dbReference type="SAM" id="MobiDB-lite"/>
    </source>
</evidence>